<accession>A0AAW5E1L3</accession>
<dbReference type="AlphaFoldDB" id="A0AAW5E1L3"/>
<proteinExistence type="predicted"/>
<organism evidence="4 5">
    <name type="scientific">Fredinandcohnia quinoae</name>
    <dbReference type="NCBI Taxonomy" id="2918902"/>
    <lineage>
        <taxon>Bacteria</taxon>
        <taxon>Bacillati</taxon>
        <taxon>Bacillota</taxon>
        <taxon>Bacilli</taxon>
        <taxon>Bacillales</taxon>
        <taxon>Bacillaceae</taxon>
        <taxon>Fredinandcohnia</taxon>
    </lineage>
</organism>
<comment type="caution">
    <text evidence="4">The sequence shown here is derived from an EMBL/GenBank/DDBJ whole genome shotgun (WGS) entry which is preliminary data.</text>
</comment>
<reference evidence="4" key="1">
    <citation type="submission" date="2022-02" db="EMBL/GenBank/DDBJ databases">
        <title>Fredinandcohnia quinoae sp. nov. isolated from Chenopodium quinoa seeds.</title>
        <authorList>
            <person name="Saati-Santamaria Z."/>
            <person name="Flores-Felix J.D."/>
            <person name="Igual J.M."/>
            <person name="Velazquez E."/>
            <person name="Garcia-Fraile P."/>
            <person name="Martinez-Molina E."/>
        </authorList>
    </citation>
    <scope>NUCLEOTIDE SEQUENCE</scope>
    <source>
        <strain evidence="4">SECRCQ15</strain>
    </source>
</reference>
<dbReference type="Pfam" id="PF03448">
    <property type="entry name" value="MgtE_N"/>
    <property type="match status" value="1"/>
</dbReference>
<evidence type="ECO:0000313" key="5">
    <source>
        <dbReference type="Proteomes" id="UP001431131"/>
    </source>
</evidence>
<gene>
    <name evidence="4" type="ORF">MJG50_00470</name>
</gene>
<dbReference type="EMBL" id="JAKTTI010000001">
    <property type="protein sequence ID" value="MCH1623782.1"/>
    <property type="molecule type" value="Genomic_DNA"/>
</dbReference>
<dbReference type="Proteomes" id="UP001431131">
    <property type="component" value="Unassembled WGS sequence"/>
</dbReference>
<feature type="domain" description="Magnesium transporter MgtE intracellular" evidence="3">
    <location>
        <begin position="133"/>
        <end position="188"/>
    </location>
</feature>
<keyword evidence="5" id="KW-1185">Reference proteome</keyword>
<feature type="transmembrane region" description="Helical" evidence="2">
    <location>
        <begin position="12"/>
        <end position="35"/>
    </location>
</feature>
<name>A0AAW5E1L3_9BACI</name>
<sequence>METTEKDYSKIQWFLFVIFIPTLFTVILVIVLLSVAGVNTLGMVKDFAEKVPVISNLFTEEEKATEKNEKTEEKVVKLQTEISKKKESIDKLEKSLTTKQEEIDSLKLEISKLTNELTSLQEDTLSKGRTFEELTKMYETMSPKNAALIIPNLKESDAKEILATIKTDKLAAILEKMSPEDAAKYTELLTK</sequence>
<keyword evidence="2" id="KW-0812">Transmembrane</keyword>
<dbReference type="Gene3D" id="1.25.60.10">
    <property type="entry name" value="MgtE N-terminal domain-like"/>
    <property type="match status" value="1"/>
</dbReference>
<dbReference type="InterPro" id="IPR006668">
    <property type="entry name" value="Mg_transptr_MgtE_intracell_dom"/>
</dbReference>
<evidence type="ECO:0000259" key="3">
    <source>
        <dbReference type="Pfam" id="PF03448"/>
    </source>
</evidence>
<keyword evidence="2" id="KW-0472">Membrane</keyword>
<keyword evidence="2" id="KW-1133">Transmembrane helix</keyword>
<dbReference type="SUPFAM" id="SSF158791">
    <property type="entry name" value="MgtE N-terminal domain-like"/>
    <property type="match status" value="1"/>
</dbReference>
<evidence type="ECO:0000256" key="1">
    <source>
        <dbReference type="SAM" id="Coils"/>
    </source>
</evidence>
<dbReference type="RefSeq" id="WP_240251777.1">
    <property type="nucleotide sequence ID" value="NZ_JAKTTI010000001.1"/>
</dbReference>
<dbReference type="InterPro" id="IPR038076">
    <property type="entry name" value="MgtE_N_sf"/>
</dbReference>
<keyword evidence="1" id="KW-0175">Coiled coil</keyword>
<evidence type="ECO:0000256" key="2">
    <source>
        <dbReference type="SAM" id="Phobius"/>
    </source>
</evidence>
<protein>
    <recommendedName>
        <fullName evidence="3">Magnesium transporter MgtE intracellular domain-containing protein</fullName>
    </recommendedName>
</protein>
<feature type="coiled-coil region" evidence="1">
    <location>
        <begin position="54"/>
        <end position="123"/>
    </location>
</feature>
<evidence type="ECO:0000313" key="4">
    <source>
        <dbReference type="EMBL" id="MCH1623782.1"/>
    </source>
</evidence>